<feature type="transmembrane region" description="Helical" evidence="2">
    <location>
        <begin position="178"/>
        <end position="198"/>
    </location>
</feature>
<dbReference type="EMBL" id="CP042806">
    <property type="protein sequence ID" value="QEE27874.1"/>
    <property type="molecule type" value="Genomic_DNA"/>
</dbReference>
<name>A0A5B9E8E4_9BACT</name>
<dbReference type="RefSeq" id="WP_147647064.1">
    <property type="nucleotide sequence ID" value="NZ_CP042806.1"/>
</dbReference>
<feature type="compositionally biased region" description="Polar residues" evidence="1">
    <location>
        <begin position="128"/>
        <end position="141"/>
    </location>
</feature>
<accession>A0A5B9E8E4</accession>
<gene>
    <name evidence="3" type="ORF">FTW19_07630</name>
</gene>
<evidence type="ECO:0000313" key="4">
    <source>
        <dbReference type="Proteomes" id="UP000321820"/>
    </source>
</evidence>
<proteinExistence type="predicted"/>
<dbReference type="Proteomes" id="UP000321820">
    <property type="component" value="Chromosome"/>
</dbReference>
<dbReference type="AlphaFoldDB" id="A0A5B9E8E4"/>
<dbReference type="OrthoDB" id="115074at2"/>
<protein>
    <submittedName>
        <fullName evidence="3">Uncharacterized protein</fullName>
    </submittedName>
</protein>
<keyword evidence="2" id="KW-0812">Transmembrane</keyword>
<keyword evidence="4" id="KW-1185">Reference proteome</keyword>
<reference evidence="3 4" key="1">
    <citation type="submission" date="2019-08" db="EMBL/GenBank/DDBJ databases">
        <title>Complete genome sequence of Terriglobus albidus strain ORNL.</title>
        <authorList>
            <person name="Podar M."/>
        </authorList>
    </citation>
    <scope>NUCLEOTIDE SEQUENCE [LARGE SCALE GENOMIC DNA]</scope>
    <source>
        <strain evidence="3 4">ORNL</strain>
    </source>
</reference>
<evidence type="ECO:0000256" key="2">
    <source>
        <dbReference type="SAM" id="Phobius"/>
    </source>
</evidence>
<keyword evidence="2" id="KW-0472">Membrane</keyword>
<evidence type="ECO:0000313" key="3">
    <source>
        <dbReference type="EMBL" id="QEE27874.1"/>
    </source>
</evidence>
<sequence length="440" mass="48794">MTSSLAQSSAHASPPSREQVDAALDELARILTSDSFSSSKRCRDFLEFVVKHALAGDADSLTERFLGVELFGRAVDYETATDSIVRVRANDVRRRLAQYYSSQRSATPVRIDLMAGGYIPEFHWKLQETQSQPSPQPNSALPSPIDRPPVSLQEDHPHVAATEESVGQHATMPGRVRLFWGSGAVALIVVAVWMTLALRPHTTNFDRFWQPILDAPSSPVVSLPTTDTLQFQPNAMQQFSRLKPGESINLGLADVQTFHNWHVSLPVLQATLSVTLALERKGKTPLVRQGTDLKMDELRGHPIIAIGSFSNPWTQQNVAGLRFTFDRGDSDSGPPRIRDAFNPQRSWSLLRTYPEPQAKDYAIVTRTFDPVTHEPFLSLAGLHSFGNQIAGEFVSQESSWNEVAARAPAGWEKKNLQVVLETNLVGTTTSSPKIVDVYFW</sequence>
<organism evidence="3 4">
    <name type="scientific">Terriglobus albidus</name>
    <dbReference type="NCBI Taxonomy" id="1592106"/>
    <lineage>
        <taxon>Bacteria</taxon>
        <taxon>Pseudomonadati</taxon>
        <taxon>Acidobacteriota</taxon>
        <taxon>Terriglobia</taxon>
        <taxon>Terriglobales</taxon>
        <taxon>Acidobacteriaceae</taxon>
        <taxon>Terriglobus</taxon>
    </lineage>
</organism>
<keyword evidence="2" id="KW-1133">Transmembrane helix</keyword>
<feature type="region of interest" description="Disordered" evidence="1">
    <location>
        <begin position="128"/>
        <end position="152"/>
    </location>
</feature>
<dbReference type="KEGG" id="talb:FTW19_07630"/>
<evidence type="ECO:0000256" key="1">
    <source>
        <dbReference type="SAM" id="MobiDB-lite"/>
    </source>
</evidence>